<evidence type="ECO:0000256" key="5">
    <source>
        <dbReference type="ARBA" id="ARBA00022723"/>
    </source>
</evidence>
<keyword evidence="13" id="KW-1185">Reference proteome</keyword>
<reference evidence="12" key="4">
    <citation type="submission" date="2025-09" db="UniProtKB">
        <authorList>
            <consortium name="Ensembl"/>
        </authorList>
    </citation>
    <scope>IDENTIFICATION</scope>
</reference>
<dbReference type="Pfam" id="PF13639">
    <property type="entry name" value="zf-RING_2"/>
    <property type="match status" value="1"/>
</dbReference>
<dbReference type="EC" id="2.3.2.27" evidence="9"/>
<dbReference type="FunCoup" id="A0A3P9ALI0">
    <property type="interactions" value="56"/>
</dbReference>
<dbReference type="InterPro" id="IPR001841">
    <property type="entry name" value="Znf_RING"/>
</dbReference>
<comment type="similarity">
    <text evidence="3 9">Belongs to the Deltex family.</text>
</comment>
<dbReference type="PROSITE" id="PS00518">
    <property type="entry name" value="ZF_RING_1"/>
    <property type="match status" value="1"/>
</dbReference>
<dbReference type="InterPro" id="IPR017907">
    <property type="entry name" value="Znf_RING_CS"/>
</dbReference>
<dbReference type="InterPro" id="IPR013083">
    <property type="entry name" value="Znf_RING/FYVE/PHD"/>
</dbReference>
<dbReference type="GO" id="GO:0008270">
    <property type="term" value="F:zinc ion binding"/>
    <property type="evidence" value="ECO:0007669"/>
    <property type="project" value="UniProtKB-KW"/>
</dbReference>
<evidence type="ECO:0000259" key="11">
    <source>
        <dbReference type="PROSITE" id="PS50089"/>
    </source>
</evidence>
<comment type="subcellular location">
    <subcellularLocation>
        <location evidence="9">Cytoplasm</location>
    </subcellularLocation>
</comment>
<reference evidence="12" key="3">
    <citation type="submission" date="2025-08" db="UniProtKB">
        <authorList>
            <consortium name="Ensembl"/>
        </authorList>
    </citation>
    <scope>IDENTIFICATION</scope>
</reference>
<dbReference type="AlphaFoldDB" id="A0A3P9ALI0"/>
<dbReference type="SMART" id="SM00184">
    <property type="entry name" value="RING"/>
    <property type="match status" value="1"/>
</dbReference>
<feature type="compositionally biased region" description="Basic and acidic residues" evidence="10">
    <location>
        <begin position="202"/>
        <end position="213"/>
    </location>
</feature>
<dbReference type="GO" id="GO:0016567">
    <property type="term" value="P:protein ubiquitination"/>
    <property type="evidence" value="ECO:0007669"/>
    <property type="project" value="UniProtKB-UniRule"/>
</dbReference>
<keyword evidence="6 8" id="KW-0863">Zinc-finger</keyword>
<evidence type="ECO:0000313" key="13">
    <source>
        <dbReference type="Proteomes" id="UP000265140"/>
    </source>
</evidence>
<keyword evidence="9" id="KW-0963">Cytoplasm</keyword>
<name>A0A3P9ALI0_ESOLU</name>
<protein>
    <recommendedName>
        <fullName evidence="9">E3 ubiquitin-protein ligase</fullName>
        <ecNumber evidence="9">2.3.2.27</ecNumber>
    </recommendedName>
</protein>
<dbReference type="InterPro" id="IPR039399">
    <property type="entry name" value="Deltex_C_sf"/>
</dbReference>
<feature type="compositionally biased region" description="Low complexity" evidence="10">
    <location>
        <begin position="214"/>
        <end position="224"/>
    </location>
</feature>
<feature type="compositionally biased region" description="Basic and acidic residues" evidence="10">
    <location>
        <begin position="88"/>
        <end position="113"/>
    </location>
</feature>
<evidence type="ECO:0000256" key="2">
    <source>
        <dbReference type="ARBA" id="ARBA00004906"/>
    </source>
</evidence>
<evidence type="ECO:0000256" key="4">
    <source>
        <dbReference type="ARBA" id="ARBA00022679"/>
    </source>
</evidence>
<dbReference type="GeneTree" id="ENSGT00940000154578"/>
<comment type="catalytic activity">
    <reaction evidence="1 9">
        <text>S-ubiquitinyl-[E2 ubiquitin-conjugating enzyme]-L-cysteine + [acceptor protein]-L-lysine = [E2 ubiquitin-conjugating enzyme]-L-cysteine + N(6)-ubiquitinyl-[acceptor protein]-L-lysine.</text>
        <dbReference type="EC" id="2.3.2.27"/>
    </reaction>
</comment>
<evidence type="ECO:0000256" key="1">
    <source>
        <dbReference type="ARBA" id="ARBA00000900"/>
    </source>
</evidence>
<evidence type="ECO:0000256" key="6">
    <source>
        <dbReference type="ARBA" id="ARBA00022771"/>
    </source>
</evidence>
<evidence type="ECO:0000256" key="9">
    <source>
        <dbReference type="RuleBase" id="RU367105"/>
    </source>
</evidence>
<dbReference type="CDD" id="cd09633">
    <property type="entry name" value="Deltex_C"/>
    <property type="match status" value="1"/>
</dbReference>
<evidence type="ECO:0000256" key="3">
    <source>
        <dbReference type="ARBA" id="ARBA00009413"/>
    </source>
</evidence>
<reference evidence="12" key="2">
    <citation type="submission" date="2020-02" db="EMBL/GenBank/DDBJ databases">
        <title>Esox lucius (northern pike) genome, fEsoLuc1, primary haplotype.</title>
        <authorList>
            <person name="Myers G."/>
            <person name="Karagic N."/>
            <person name="Meyer A."/>
            <person name="Pippel M."/>
            <person name="Reichard M."/>
            <person name="Winkler S."/>
            <person name="Tracey A."/>
            <person name="Sims Y."/>
            <person name="Howe K."/>
            <person name="Rhie A."/>
            <person name="Formenti G."/>
            <person name="Durbin R."/>
            <person name="Fedrigo O."/>
            <person name="Jarvis E.D."/>
        </authorList>
    </citation>
    <scope>NUCLEOTIDE SEQUENCE [LARGE SCALE GENOMIC DNA]</scope>
</reference>
<dbReference type="GeneID" id="105014553"/>
<dbReference type="Gene3D" id="3.30.40.10">
    <property type="entry name" value="Zinc/RING finger domain, C3HC4 (zinc finger)"/>
    <property type="match status" value="1"/>
</dbReference>
<sequence length="577" mass="64750">MAYAESREMFSEVTLSVDVTTFKEPDRVTKILSAYSDLLTQVSPLFYEVKGSFEEIDNLFVRLSSPKLLHNSSLYHQHSGDSPVHHQGPRDSPLHSRGPRDSPVHHQGPRDSPLHSQGPRDSPVHHQGLRDSPLHPWGPRDSPVHHQGPRNSPLHPQGPRDSPVHHQGPRNSPLHPQGPRDSSVHHQGPRDSSVHPQGPRDSSIHHQGPRDSPVHPQHPQSPSISVKPVEVVRAIWDFIQQNCKKELDKIRGGDIDIQPVEKLTPKSPDKILVTFQSHGEDQIWAQFARERFVTFYQRLATDLQVMRESLDPQDIRKLQRAFPELLFSCGSGKREVAVTGRFASIVKLKDFLKNDGTTSPSFAVQSQQPINPRESLRTSSTSSSHNRPLAQLEEICPICLNTSEETDKITLKCEHSFCRGCLMQAFNTKPVCPTCGVVYGKLEGTQPTGGTMTIRKESSPLPGYENYGTITIKYHINNGIQTEEHPNPGQPYHGVSRTAYLPDSTEGRKVMMLLKRAFDQRLTFTIGMSSTTGMNNVVTWNDIHHKTSKYGGTSCYGYPDSDYLNRVQDELKLKGIY</sequence>
<organism evidence="12 13">
    <name type="scientific">Esox lucius</name>
    <name type="common">Northern pike</name>
    <dbReference type="NCBI Taxonomy" id="8010"/>
    <lineage>
        <taxon>Eukaryota</taxon>
        <taxon>Metazoa</taxon>
        <taxon>Chordata</taxon>
        <taxon>Craniata</taxon>
        <taxon>Vertebrata</taxon>
        <taxon>Euteleostomi</taxon>
        <taxon>Actinopterygii</taxon>
        <taxon>Neopterygii</taxon>
        <taxon>Teleostei</taxon>
        <taxon>Protacanthopterygii</taxon>
        <taxon>Esociformes</taxon>
        <taxon>Esocidae</taxon>
        <taxon>Esox</taxon>
    </lineage>
</organism>
<dbReference type="GO" id="GO:0061630">
    <property type="term" value="F:ubiquitin protein ligase activity"/>
    <property type="evidence" value="ECO:0007669"/>
    <property type="project" value="UniProtKB-UniRule"/>
</dbReference>
<dbReference type="Pfam" id="PF18102">
    <property type="entry name" value="DTC"/>
    <property type="match status" value="1"/>
</dbReference>
<dbReference type="InterPro" id="IPR039396">
    <property type="entry name" value="Deltex_C"/>
</dbReference>
<reference evidence="13" key="1">
    <citation type="journal article" date="2014" name="PLoS ONE">
        <title>The genome and linkage map of the northern pike (Esox lucius): conserved synteny revealed between the salmonid sister group and the Neoteleostei.</title>
        <authorList>
            <person name="Rondeau E.B."/>
            <person name="Minkley D.R."/>
            <person name="Leong J.S."/>
            <person name="Messmer A.M."/>
            <person name="Jantzen J.R."/>
            <person name="von Schalburg K.R."/>
            <person name="Lemon C."/>
            <person name="Bird N.H."/>
            <person name="Koop B.F."/>
        </authorList>
    </citation>
    <scope>NUCLEOTIDE SEQUENCE</scope>
</reference>
<dbReference type="KEGG" id="els:105014553"/>
<dbReference type="RefSeq" id="XP_010875264.2">
    <property type="nucleotide sequence ID" value="XM_010876962.3"/>
</dbReference>
<evidence type="ECO:0000256" key="7">
    <source>
        <dbReference type="ARBA" id="ARBA00022833"/>
    </source>
</evidence>
<dbReference type="GO" id="GO:0005737">
    <property type="term" value="C:cytoplasm"/>
    <property type="evidence" value="ECO:0007669"/>
    <property type="project" value="UniProtKB-SubCell"/>
</dbReference>
<dbReference type="Proteomes" id="UP000265140">
    <property type="component" value="Chromosome 13"/>
</dbReference>
<feature type="region of interest" description="Disordered" evidence="10">
    <location>
        <begin position="359"/>
        <end position="386"/>
    </location>
</feature>
<keyword evidence="5 9" id="KW-0479">Metal-binding</keyword>
<dbReference type="PANTHER" id="PTHR12622">
    <property type="entry name" value="DELTEX-RELATED"/>
    <property type="match status" value="1"/>
</dbReference>
<dbReference type="SUPFAM" id="SSF57850">
    <property type="entry name" value="RING/U-box"/>
    <property type="match status" value="1"/>
</dbReference>
<feature type="compositionally biased region" description="Basic and acidic residues" evidence="10">
    <location>
        <begin position="182"/>
        <end position="193"/>
    </location>
</feature>
<dbReference type="InterPro" id="IPR039398">
    <property type="entry name" value="Deltex_fam"/>
</dbReference>
<evidence type="ECO:0000313" key="12">
    <source>
        <dbReference type="Ensembl" id="ENSELUP00000041928.2"/>
    </source>
</evidence>
<keyword evidence="4 9" id="KW-0808">Transferase</keyword>
<feature type="domain" description="RING-type" evidence="11">
    <location>
        <begin position="396"/>
        <end position="435"/>
    </location>
</feature>
<comment type="pathway">
    <text evidence="2 9">Protein modification; protein ubiquitination.</text>
</comment>
<evidence type="ECO:0000256" key="8">
    <source>
        <dbReference type="PROSITE-ProRule" id="PRU00175"/>
    </source>
</evidence>
<dbReference type="InParanoid" id="A0A3P9ALI0"/>
<feature type="compositionally biased region" description="Basic and acidic residues" evidence="10">
    <location>
        <begin position="122"/>
        <end position="133"/>
    </location>
</feature>
<feature type="compositionally biased region" description="Polar residues" evidence="10">
    <location>
        <begin position="359"/>
        <end position="370"/>
    </location>
</feature>
<dbReference type="Ensembl" id="ENSELUT00000035530.3">
    <property type="protein sequence ID" value="ENSELUP00000041928.2"/>
    <property type="gene ID" value="ENSELUG00000022962.3"/>
</dbReference>
<evidence type="ECO:0000256" key="10">
    <source>
        <dbReference type="SAM" id="MobiDB-lite"/>
    </source>
</evidence>
<feature type="region of interest" description="Disordered" evidence="10">
    <location>
        <begin position="74"/>
        <end position="224"/>
    </location>
</feature>
<dbReference type="OrthoDB" id="527344at2759"/>
<proteinExistence type="inferred from homology"/>
<dbReference type="GO" id="GO:0007219">
    <property type="term" value="P:Notch signaling pathway"/>
    <property type="evidence" value="ECO:0007669"/>
    <property type="project" value="InterPro"/>
</dbReference>
<dbReference type="STRING" id="8010.ENSELUP00000041928"/>
<dbReference type="PROSITE" id="PS50089">
    <property type="entry name" value="ZF_RING_2"/>
    <property type="match status" value="1"/>
</dbReference>
<dbReference type="Gene3D" id="3.30.390.130">
    <property type="match status" value="1"/>
</dbReference>
<accession>A0A3P9ALI0</accession>
<dbReference type="Bgee" id="ENSELUG00000022962">
    <property type="expression patterns" value="Expressed in head kidney and 13 other cell types or tissues"/>
</dbReference>
<keyword evidence="7 9" id="KW-0862">Zinc</keyword>
<dbReference type="UniPathway" id="UPA00143"/>